<dbReference type="GO" id="GO:0051537">
    <property type="term" value="F:2 iron, 2 sulfur cluster binding"/>
    <property type="evidence" value="ECO:0007669"/>
    <property type="project" value="UniProtKB-KW"/>
</dbReference>
<dbReference type="Gene3D" id="3.50.50.60">
    <property type="entry name" value="FAD/NAD(P)-binding domain"/>
    <property type="match status" value="2"/>
</dbReference>
<dbReference type="PROSITE" id="PS50048">
    <property type="entry name" value="ZN2_CY6_FUNGAL_2"/>
    <property type="match status" value="1"/>
</dbReference>
<dbReference type="Gene3D" id="4.10.240.10">
    <property type="entry name" value="Zn(2)-C6 fungal-type DNA-binding domain"/>
    <property type="match status" value="1"/>
</dbReference>
<dbReference type="GO" id="GO:0003677">
    <property type="term" value="F:DNA binding"/>
    <property type="evidence" value="ECO:0007669"/>
    <property type="project" value="InterPro"/>
</dbReference>
<comment type="caution">
    <text evidence="14">The sequence shown here is derived from an EMBL/GenBank/DDBJ whole genome shotgun (WGS) entry which is preliminary data.</text>
</comment>
<feature type="compositionally biased region" description="Polar residues" evidence="11">
    <location>
        <begin position="71"/>
        <end position="80"/>
    </location>
</feature>
<keyword evidence="6" id="KW-0274">FAD</keyword>
<dbReference type="SMART" id="SM00066">
    <property type="entry name" value="GAL4"/>
    <property type="match status" value="1"/>
</dbReference>
<dbReference type="InterPro" id="IPR016156">
    <property type="entry name" value="FAD/NAD-linked_Rdtase_dimer_sf"/>
</dbReference>
<dbReference type="InterPro" id="IPR023753">
    <property type="entry name" value="FAD/NAD-binding_dom"/>
</dbReference>
<dbReference type="InterPro" id="IPR036188">
    <property type="entry name" value="FAD/NAD-bd_sf"/>
</dbReference>
<accession>A0AAN7BGS2</accession>
<dbReference type="GO" id="GO:0006351">
    <property type="term" value="P:DNA-templated transcription"/>
    <property type="evidence" value="ECO:0007669"/>
    <property type="project" value="InterPro"/>
</dbReference>
<dbReference type="Pfam" id="PF00172">
    <property type="entry name" value="Zn_clus"/>
    <property type="match status" value="1"/>
</dbReference>
<evidence type="ECO:0000256" key="3">
    <source>
        <dbReference type="ARBA" id="ARBA00022630"/>
    </source>
</evidence>
<keyword evidence="3" id="KW-0285">Flavoprotein</keyword>
<dbReference type="Gene3D" id="3.30.390.30">
    <property type="match status" value="1"/>
</dbReference>
<proteinExistence type="inferred from homology"/>
<dbReference type="InterPro" id="IPR028202">
    <property type="entry name" value="Reductase_C"/>
</dbReference>
<dbReference type="AlphaFoldDB" id="A0AAN7BGS2"/>
<keyword evidence="5" id="KW-0479">Metal-binding</keyword>
<dbReference type="Pfam" id="PF14759">
    <property type="entry name" value="Reductase_C"/>
    <property type="match status" value="1"/>
</dbReference>
<keyword evidence="7" id="KW-0560">Oxidoreductase</keyword>
<reference evidence="14" key="2">
    <citation type="submission" date="2023-05" db="EMBL/GenBank/DDBJ databases">
        <authorList>
            <consortium name="Lawrence Berkeley National Laboratory"/>
            <person name="Steindorff A."/>
            <person name="Hensen N."/>
            <person name="Bonometti L."/>
            <person name="Westerberg I."/>
            <person name="Brannstrom I.O."/>
            <person name="Guillou S."/>
            <person name="Cros-Aarteil S."/>
            <person name="Calhoun S."/>
            <person name="Haridas S."/>
            <person name="Kuo A."/>
            <person name="Mondo S."/>
            <person name="Pangilinan J."/>
            <person name="Riley R."/>
            <person name="Labutti K."/>
            <person name="Andreopoulos B."/>
            <person name="Lipzen A."/>
            <person name="Chen C."/>
            <person name="Yanf M."/>
            <person name="Daum C."/>
            <person name="Ng V."/>
            <person name="Clum A."/>
            <person name="Ohm R."/>
            <person name="Martin F."/>
            <person name="Silar P."/>
            <person name="Natvig D."/>
            <person name="Lalanne C."/>
            <person name="Gautier V."/>
            <person name="Ament-Velasquez S.L."/>
            <person name="Kruys A."/>
            <person name="Hutchinson M.I."/>
            <person name="Powell A.J."/>
            <person name="Barry K."/>
            <person name="Miller A.N."/>
            <person name="Grigoriev I.V."/>
            <person name="Debuchy R."/>
            <person name="Gladieux P."/>
            <person name="Thoren M.H."/>
            <person name="Johannesson H."/>
        </authorList>
    </citation>
    <scope>NUCLEOTIDE SEQUENCE</scope>
    <source>
        <strain evidence="14">CBS 990.96</strain>
    </source>
</reference>
<dbReference type="InterPro" id="IPR007219">
    <property type="entry name" value="XnlR_reg_dom"/>
</dbReference>
<gene>
    <name evidence="14" type="ORF">QBC38DRAFT_512754</name>
</gene>
<dbReference type="InterPro" id="IPR017941">
    <property type="entry name" value="Rieske_2Fe-2S"/>
</dbReference>
<dbReference type="InterPro" id="IPR050446">
    <property type="entry name" value="FAD-oxidoreductase/Apoptosis"/>
</dbReference>
<keyword evidence="10" id="KW-0539">Nucleus</keyword>
<dbReference type="GO" id="GO:0005737">
    <property type="term" value="C:cytoplasm"/>
    <property type="evidence" value="ECO:0007669"/>
    <property type="project" value="TreeGrafter"/>
</dbReference>
<evidence type="ECO:0000259" key="13">
    <source>
        <dbReference type="PROSITE" id="PS51296"/>
    </source>
</evidence>
<evidence type="ECO:0000256" key="8">
    <source>
        <dbReference type="ARBA" id="ARBA00023004"/>
    </source>
</evidence>
<evidence type="ECO:0000313" key="15">
    <source>
        <dbReference type="Proteomes" id="UP001301958"/>
    </source>
</evidence>
<dbReference type="PANTHER" id="PTHR43557:SF2">
    <property type="entry name" value="RIESKE DOMAIN-CONTAINING PROTEIN-RELATED"/>
    <property type="match status" value="1"/>
</dbReference>
<evidence type="ECO:0000313" key="14">
    <source>
        <dbReference type="EMBL" id="KAK4222790.1"/>
    </source>
</evidence>
<dbReference type="PRINTS" id="PR00411">
    <property type="entry name" value="PNDRDTASEI"/>
</dbReference>
<dbReference type="PRINTS" id="PR00368">
    <property type="entry name" value="FADPNR"/>
</dbReference>
<dbReference type="CDD" id="cd12148">
    <property type="entry name" value="fungal_TF_MHR"/>
    <property type="match status" value="1"/>
</dbReference>
<protein>
    <submittedName>
        <fullName evidence="14">Apoptosis-inducing factor 1</fullName>
    </submittedName>
</protein>
<comment type="cofactor">
    <cofactor evidence="1">
        <name>FAD</name>
        <dbReference type="ChEBI" id="CHEBI:57692"/>
    </cofactor>
</comment>
<evidence type="ECO:0000256" key="2">
    <source>
        <dbReference type="ARBA" id="ARBA00006442"/>
    </source>
</evidence>
<evidence type="ECO:0000256" key="4">
    <source>
        <dbReference type="ARBA" id="ARBA00022714"/>
    </source>
</evidence>
<sequence>MEGLSISQLSRRKACDLCFVKKIKCDMIKPHCSNCKQYGAECKTTHVRRRAGQSKPKPAATTSAGVEVSPESDNTASQEKISSLETRLVRIEQQLQQVLHVASAAMMANKKNNPNTMPIDPALTTTEPSSLEDITTWLNQVSTTSPSATSSSSIESNSTIIRSLPPTHKLPPIESILPIIDHFFTHINPLIPLFTQSTMTRLLNEWYTFPSRRNNATWAAINIILALSTRLPASPIPGMHYFDSETSAPFGQYLCNAQSVLSELVTRDQDLLGLQALLGLVLLYQSLPDPRPGTVLIGAAVRLVHRLKMQSRDTIRVLYPAEEGLHRTRLFWIAYLLDKEISLRHHTPSMQLDADIDLDLPELNPGDGVGDIWSLDGRTRVNYFRLRVRLAHIHGRIYDLLYSNRSSKISKGERQGRVVRLSWLLENWRRELPEEMQPKRMRESLGRWGIVAMGSLFCSWVACMILVHGVWSYQAEWVKRVESYKRVTMHKEGEEGSRCCTTQNPPLPSAWKRCVQISRECLRLMSGIPQSDGNIWFNASALFSSAVVVLSNIREFPGHEDLEEDKKVTRYTLGLLEKIREKSVLVPIQQLQSILDELDRNAFMAIQAAQEKVEALRNRLLGAPGVLIPPRPSYMKGFYRAFRTTQPTPLTRHLFPRTILLPRPFSTTTSHNMAQEYKLKGVTSLDLKPGEKQEVEVEGLDAKVLLLNAGGTVQATGPRCTHYGAPLVKGVLGTNGKLTCPWHGACFNAKTGDVEDAPALDALPVFKTTLRDGAVYITGEVDTIKAGHRKPKFKCKAVGGDKVVVVGGGSGALGTVEGLRENGYEGPITVISNEGYYPIDRPKLSKALLTDLQKLQWRDEEWYKSGSVEFVQDEVTGVDFATKTVSVKSGGKFAYTKLVLATGGTPRVLSLQGFKVLDNIFTLRNVRDAENIKKAIGEKGKKIVIIGSSFIGMELAVATSKDNSVTVVGMEKVPLERVLGEKVGAIIQKGVEGKGVKFYMSAGVEKAEPSGSDPAKVGSVVLKDGTTLEADLVILGVGVAPATEYLKDNSVLQLEQDGSLKVDEYFSVVGLKDVYAIGDIATYPYHGPASEGKYVRIEHWNVAQKAGRIAAGHITNQTKAGLQSTFFSPVFWSALHAQLRYTGNTQGSGFDDVVIQGNPDEGKWIAYYTKGDTVVAMSSMGADPAMAQFAQLLELGKLPSKKELQDGLDILSLGPPQ</sequence>
<feature type="domain" description="Zn(2)-C6 fungal-type" evidence="12">
    <location>
        <begin position="14"/>
        <end position="44"/>
    </location>
</feature>
<evidence type="ECO:0000256" key="7">
    <source>
        <dbReference type="ARBA" id="ARBA00023002"/>
    </source>
</evidence>
<keyword evidence="8" id="KW-0408">Iron</keyword>
<evidence type="ECO:0000256" key="9">
    <source>
        <dbReference type="ARBA" id="ARBA00023014"/>
    </source>
</evidence>
<keyword evidence="4" id="KW-0001">2Fe-2S</keyword>
<dbReference type="SMART" id="SM00906">
    <property type="entry name" value="Fungal_trans"/>
    <property type="match status" value="1"/>
</dbReference>
<evidence type="ECO:0000256" key="11">
    <source>
        <dbReference type="SAM" id="MobiDB-lite"/>
    </source>
</evidence>
<name>A0AAN7BGS2_9PEZI</name>
<dbReference type="Pfam" id="PF00355">
    <property type="entry name" value="Rieske"/>
    <property type="match status" value="1"/>
</dbReference>
<dbReference type="Proteomes" id="UP001301958">
    <property type="component" value="Unassembled WGS sequence"/>
</dbReference>
<dbReference type="CDD" id="cd00067">
    <property type="entry name" value="GAL4"/>
    <property type="match status" value="1"/>
</dbReference>
<feature type="domain" description="Rieske" evidence="13">
    <location>
        <begin position="679"/>
        <end position="777"/>
    </location>
</feature>
<evidence type="ECO:0000256" key="5">
    <source>
        <dbReference type="ARBA" id="ARBA00022723"/>
    </source>
</evidence>
<dbReference type="InterPro" id="IPR036922">
    <property type="entry name" value="Rieske_2Fe-2S_sf"/>
</dbReference>
<dbReference type="SUPFAM" id="SSF57701">
    <property type="entry name" value="Zn2/Cys6 DNA-binding domain"/>
    <property type="match status" value="1"/>
</dbReference>
<dbReference type="InterPro" id="IPR036864">
    <property type="entry name" value="Zn2-C6_fun-type_DNA-bd_sf"/>
</dbReference>
<dbReference type="EMBL" id="MU865454">
    <property type="protein sequence ID" value="KAK4222790.1"/>
    <property type="molecule type" value="Genomic_DNA"/>
</dbReference>
<dbReference type="GO" id="GO:0000981">
    <property type="term" value="F:DNA-binding transcription factor activity, RNA polymerase II-specific"/>
    <property type="evidence" value="ECO:0007669"/>
    <property type="project" value="InterPro"/>
</dbReference>
<dbReference type="CDD" id="cd03478">
    <property type="entry name" value="Rieske_AIFL_N"/>
    <property type="match status" value="1"/>
</dbReference>
<evidence type="ECO:0000256" key="1">
    <source>
        <dbReference type="ARBA" id="ARBA00001974"/>
    </source>
</evidence>
<comment type="similarity">
    <text evidence="2">Belongs to the FAD-dependent oxidoreductase family.</text>
</comment>
<dbReference type="GO" id="GO:0008270">
    <property type="term" value="F:zinc ion binding"/>
    <property type="evidence" value="ECO:0007669"/>
    <property type="project" value="InterPro"/>
</dbReference>
<dbReference type="PROSITE" id="PS51296">
    <property type="entry name" value="RIESKE"/>
    <property type="match status" value="1"/>
</dbReference>
<evidence type="ECO:0000259" key="12">
    <source>
        <dbReference type="PROSITE" id="PS50048"/>
    </source>
</evidence>
<evidence type="ECO:0000256" key="10">
    <source>
        <dbReference type="ARBA" id="ARBA00023242"/>
    </source>
</evidence>
<dbReference type="SUPFAM" id="SSF50022">
    <property type="entry name" value="ISP domain"/>
    <property type="match status" value="1"/>
</dbReference>
<dbReference type="GO" id="GO:0016651">
    <property type="term" value="F:oxidoreductase activity, acting on NAD(P)H"/>
    <property type="evidence" value="ECO:0007669"/>
    <property type="project" value="TreeGrafter"/>
</dbReference>
<dbReference type="SUPFAM" id="SSF51905">
    <property type="entry name" value="FAD/NAD(P)-binding domain"/>
    <property type="match status" value="2"/>
</dbReference>
<dbReference type="PANTHER" id="PTHR43557">
    <property type="entry name" value="APOPTOSIS-INDUCING FACTOR 1"/>
    <property type="match status" value="1"/>
</dbReference>
<dbReference type="Pfam" id="PF07992">
    <property type="entry name" value="Pyr_redox_2"/>
    <property type="match status" value="1"/>
</dbReference>
<organism evidence="14 15">
    <name type="scientific">Podospora fimiseda</name>
    <dbReference type="NCBI Taxonomy" id="252190"/>
    <lineage>
        <taxon>Eukaryota</taxon>
        <taxon>Fungi</taxon>
        <taxon>Dikarya</taxon>
        <taxon>Ascomycota</taxon>
        <taxon>Pezizomycotina</taxon>
        <taxon>Sordariomycetes</taxon>
        <taxon>Sordariomycetidae</taxon>
        <taxon>Sordariales</taxon>
        <taxon>Podosporaceae</taxon>
        <taxon>Podospora</taxon>
    </lineage>
</organism>
<reference evidence="14" key="1">
    <citation type="journal article" date="2023" name="Mol. Phylogenet. Evol.">
        <title>Genome-scale phylogeny and comparative genomics of the fungal order Sordariales.</title>
        <authorList>
            <person name="Hensen N."/>
            <person name="Bonometti L."/>
            <person name="Westerberg I."/>
            <person name="Brannstrom I.O."/>
            <person name="Guillou S."/>
            <person name="Cros-Aarteil S."/>
            <person name="Calhoun S."/>
            <person name="Haridas S."/>
            <person name="Kuo A."/>
            <person name="Mondo S."/>
            <person name="Pangilinan J."/>
            <person name="Riley R."/>
            <person name="LaButti K."/>
            <person name="Andreopoulos B."/>
            <person name="Lipzen A."/>
            <person name="Chen C."/>
            <person name="Yan M."/>
            <person name="Daum C."/>
            <person name="Ng V."/>
            <person name="Clum A."/>
            <person name="Steindorff A."/>
            <person name="Ohm R.A."/>
            <person name="Martin F."/>
            <person name="Silar P."/>
            <person name="Natvig D.O."/>
            <person name="Lalanne C."/>
            <person name="Gautier V."/>
            <person name="Ament-Velasquez S.L."/>
            <person name="Kruys A."/>
            <person name="Hutchinson M.I."/>
            <person name="Powell A.J."/>
            <person name="Barry K."/>
            <person name="Miller A.N."/>
            <person name="Grigoriev I.V."/>
            <person name="Debuchy R."/>
            <person name="Gladieux P."/>
            <person name="Hiltunen Thoren M."/>
            <person name="Johannesson H."/>
        </authorList>
    </citation>
    <scope>NUCLEOTIDE SEQUENCE</scope>
    <source>
        <strain evidence="14">CBS 990.96</strain>
    </source>
</reference>
<dbReference type="InterPro" id="IPR001138">
    <property type="entry name" value="Zn2Cys6_DnaBD"/>
</dbReference>
<keyword evidence="9" id="KW-0411">Iron-sulfur</keyword>
<evidence type="ECO:0000256" key="6">
    <source>
        <dbReference type="ARBA" id="ARBA00022827"/>
    </source>
</evidence>
<keyword evidence="15" id="KW-1185">Reference proteome</keyword>
<dbReference type="SUPFAM" id="SSF55424">
    <property type="entry name" value="FAD/NAD-linked reductases, dimerisation (C-terminal) domain"/>
    <property type="match status" value="1"/>
</dbReference>
<feature type="region of interest" description="Disordered" evidence="11">
    <location>
        <begin position="47"/>
        <end position="80"/>
    </location>
</feature>
<dbReference type="Gene3D" id="2.102.10.10">
    <property type="entry name" value="Rieske [2Fe-2S] iron-sulphur domain"/>
    <property type="match status" value="1"/>
</dbReference>
<dbReference type="Pfam" id="PF04082">
    <property type="entry name" value="Fungal_trans"/>
    <property type="match status" value="1"/>
</dbReference>